<dbReference type="InterPro" id="IPR032675">
    <property type="entry name" value="LRR_dom_sf"/>
</dbReference>
<dbReference type="InterPro" id="IPR057135">
    <property type="entry name" value="At4g27190-like_LRR"/>
</dbReference>
<proteinExistence type="predicted"/>
<dbReference type="EMBL" id="OX465085">
    <property type="protein sequence ID" value="CAI9304427.1"/>
    <property type="molecule type" value="Genomic_DNA"/>
</dbReference>
<organism evidence="3 4">
    <name type="scientific">Lactuca saligna</name>
    <name type="common">Willowleaf lettuce</name>
    <dbReference type="NCBI Taxonomy" id="75948"/>
    <lineage>
        <taxon>Eukaryota</taxon>
        <taxon>Viridiplantae</taxon>
        <taxon>Streptophyta</taxon>
        <taxon>Embryophyta</taxon>
        <taxon>Tracheophyta</taxon>
        <taxon>Spermatophyta</taxon>
        <taxon>Magnoliopsida</taxon>
        <taxon>eudicotyledons</taxon>
        <taxon>Gunneridae</taxon>
        <taxon>Pentapetalae</taxon>
        <taxon>asterids</taxon>
        <taxon>campanulids</taxon>
        <taxon>Asterales</taxon>
        <taxon>Asteraceae</taxon>
        <taxon>Cichorioideae</taxon>
        <taxon>Cichorieae</taxon>
        <taxon>Lactucinae</taxon>
        <taxon>Lactuca</taxon>
    </lineage>
</organism>
<evidence type="ECO:0000313" key="4">
    <source>
        <dbReference type="Proteomes" id="UP001177003"/>
    </source>
</evidence>
<accession>A0AA36A6G4</accession>
<dbReference type="Pfam" id="PF23247">
    <property type="entry name" value="LRR_RPS2"/>
    <property type="match status" value="1"/>
</dbReference>
<evidence type="ECO:0000313" key="3">
    <source>
        <dbReference type="EMBL" id="CAI9304427.1"/>
    </source>
</evidence>
<dbReference type="Proteomes" id="UP001177003">
    <property type="component" value="Chromosome 9"/>
</dbReference>
<name>A0AA36A6G4_LACSI</name>
<feature type="domain" description="Disease resistance protein At4g27190-like leucine-rich repeats" evidence="2">
    <location>
        <begin position="124"/>
        <end position="246"/>
    </location>
</feature>
<dbReference type="PANTHER" id="PTHR33463">
    <property type="entry name" value="NB-ARC DOMAIN-CONTAINING PROTEIN-RELATED"/>
    <property type="match status" value="1"/>
</dbReference>
<dbReference type="AlphaFoldDB" id="A0AA36A6G4"/>
<dbReference type="InterPro" id="IPR050905">
    <property type="entry name" value="Plant_NBS-LRR"/>
</dbReference>
<keyword evidence="1" id="KW-0611">Plant defense</keyword>
<evidence type="ECO:0000256" key="1">
    <source>
        <dbReference type="ARBA" id="ARBA00022821"/>
    </source>
</evidence>
<reference evidence="3" key="1">
    <citation type="submission" date="2023-04" db="EMBL/GenBank/DDBJ databases">
        <authorList>
            <person name="Vijverberg K."/>
            <person name="Xiong W."/>
            <person name="Schranz E."/>
        </authorList>
    </citation>
    <scope>NUCLEOTIDE SEQUENCE</scope>
</reference>
<dbReference type="PANTHER" id="PTHR33463:SF179">
    <property type="entry name" value="NB-ARC DOMAIN-CONTAINING PROTEIN"/>
    <property type="match status" value="1"/>
</dbReference>
<keyword evidence="4" id="KW-1185">Reference proteome</keyword>
<protein>
    <recommendedName>
        <fullName evidence="2">Disease resistance protein At4g27190-like leucine-rich repeats domain-containing protein</fullName>
    </recommendedName>
</protein>
<dbReference type="SUPFAM" id="SSF52058">
    <property type="entry name" value="L domain-like"/>
    <property type="match status" value="1"/>
</dbReference>
<dbReference type="Gene3D" id="3.80.10.10">
    <property type="entry name" value="Ribonuclease Inhibitor"/>
    <property type="match status" value="1"/>
</dbReference>
<evidence type="ECO:0000259" key="2">
    <source>
        <dbReference type="Pfam" id="PF23247"/>
    </source>
</evidence>
<gene>
    <name evidence="3" type="ORF">LSALG_LOCUS42803</name>
</gene>
<sequence>METKSWRKVPIYQHLSNFGFIVGHIQQRMISRVPLDLHRTFVKQPKCFTYTNGEGDLEAISMALTDVAALFLDRHWTLQSLSALGLAEMEKLKFCLLSECNEMLQIVNGRHLEDFFVRPVLGSLQHLSIHYMKSLLCIWNGPIHSRCLSNLKTLAMHSCPELRTIFTQGLLESLTCLECLIVEDCSTIKTLVSLESPQSTSTPCLPSLKKISLIHLPELLSISGSISIAPRLESLVVYDCPNLEKLSYMKAFDNNIKEIKGENEWWDALKWCQPDWTGGRPDYLARVFIPLGTNAFFFFTTGIKEAGTVQVDSRPCEFYKRSVY</sequence>